<evidence type="ECO:0000256" key="2">
    <source>
        <dbReference type="ARBA" id="ARBA00009177"/>
    </source>
</evidence>
<keyword evidence="5 8" id="KW-1133">Transmembrane helix</keyword>
<keyword evidence="4 8" id="KW-0812">Transmembrane</keyword>
<dbReference type="GO" id="GO:0005783">
    <property type="term" value="C:endoplasmic reticulum"/>
    <property type="evidence" value="ECO:0007669"/>
    <property type="project" value="TreeGrafter"/>
</dbReference>
<name>A0A2I0VAC1_9ASPA</name>
<sequence>MSKAGAGMAMFSMGLFMAQQEKIIACGPSLTIFALVLRFVAGPAAMAIGSIVMGLHGDILRVAIIQAAIPQSITSFIFAREYGLHAEVLSTAVIFGMLVALPILVAYYIILGFLN</sequence>
<evidence type="ECO:0000256" key="3">
    <source>
        <dbReference type="ARBA" id="ARBA00022448"/>
    </source>
</evidence>
<keyword evidence="10" id="KW-1185">Reference proteome</keyword>
<reference evidence="9 10" key="2">
    <citation type="journal article" date="2017" name="Nature">
        <title>The Apostasia genome and the evolution of orchids.</title>
        <authorList>
            <person name="Zhang G.Q."/>
            <person name="Liu K.W."/>
            <person name="Li Z."/>
            <person name="Lohaus R."/>
            <person name="Hsiao Y.Y."/>
            <person name="Niu S.C."/>
            <person name="Wang J.Y."/>
            <person name="Lin Y.C."/>
            <person name="Xu Q."/>
            <person name="Chen L.J."/>
            <person name="Yoshida K."/>
            <person name="Fujiwara S."/>
            <person name="Wang Z.W."/>
            <person name="Zhang Y.Q."/>
            <person name="Mitsuda N."/>
            <person name="Wang M."/>
            <person name="Liu G.H."/>
            <person name="Pecoraro L."/>
            <person name="Huang H.X."/>
            <person name="Xiao X.J."/>
            <person name="Lin M."/>
            <person name="Wu X.Y."/>
            <person name="Wu W.L."/>
            <person name="Chen Y.Y."/>
            <person name="Chang S.B."/>
            <person name="Sakamoto S."/>
            <person name="Ohme-Takagi M."/>
            <person name="Yagi M."/>
            <person name="Zeng S.J."/>
            <person name="Shen C.Y."/>
            <person name="Yeh C.M."/>
            <person name="Luo Y.B."/>
            <person name="Tsai W.C."/>
            <person name="Van de Peer Y."/>
            <person name="Liu Z.J."/>
        </authorList>
    </citation>
    <scope>NUCLEOTIDE SEQUENCE [LARGE SCALE GENOMIC DNA]</scope>
    <source>
        <tissue evidence="9">The whole plant</tissue>
    </source>
</reference>
<evidence type="ECO:0000313" key="9">
    <source>
        <dbReference type="EMBL" id="PKU60359.1"/>
    </source>
</evidence>
<dbReference type="Pfam" id="PF03547">
    <property type="entry name" value="Mem_trans"/>
    <property type="match status" value="1"/>
</dbReference>
<evidence type="ECO:0000256" key="1">
    <source>
        <dbReference type="ARBA" id="ARBA00004141"/>
    </source>
</evidence>
<dbReference type="PANTHER" id="PTHR31752">
    <property type="entry name" value="AUXIN EFFLUX CARRIER COMPONENT 1B-RELATED"/>
    <property type="match status" value="1"/>
</dbReference>
<proteinExistence type="inferred from homology"/>
<evidence type="ECO:0000256" key="5">
    <source>
        <dbReference type="ARBA" id="ARBA00022989"/>
    </source>
</evidence>
<evidence type="ECO:0000256" key="4">
    <source>
        <dbReference type="ARBA" id="ARBA00022692"/>
    </source>
</evidence>
<organism evidence="9 10">
    <name type="scientific">Dendrobium catenatum</name>
    <dbReference type="NCBI Taxonomy" id="906689"/>
    <lineage>
        <taxon>Eukaryota</taxon>
        <taxon>Viridiplantae</taxon>
        <taxon>Streptophyta</taxon>
        <taxon>Embryophyta</taxon>
        <taxon>Tracheophyta</taxon>
        <taxon>Spermatophyta</taxon>
        <taxon>Magnoliopsida</taxon>
        <taxon>Liliopsida</taxon>
        <taxon>Asparagales</taxon>
        <taxon>Orchidaceae</taxon>
        <taxon>Epidendroideae</taxon>
        <taxon>Malaxideae</taxon>
        <taxon>Dendrobiinae</taxon>
        <taxon>Dendrobium</taxon>
    </lineage>
</organism>
<evidence type="ECO:0000256" key="6">
    <source>
        <dbReference type="ARBA" id="ARBA00023136"/>
    </source>
</evidence>
<evidence type="ECO:0000256" key="8">
    <source>
        <dbReference type="SAM" id="Phobius"/>
    </source>
</evidence>
<dbReference type="AlphaFoldDB" id="A0A2I0VAC1"/>
<protein>
    <submittedName>
        <fullName evidence="9">Auxin efflux carrier component 8</fullName>
    </submittedName>
</protein>
<comment type="subcellular location">
    <subcellularLocation>
        <location evidence="1">Membrane</location>
        <topology evidence="1">Multi-pass membrane protein</topology>
    </subcellularLocation>
</comment>
<dbReference type="GO" id="GO:0009926">
    <property type="term" value="P:auxin polar transport"/>
    <property type="evidence" value="ECO:0007669"/>
    <property type="project" value="TreeGrafter"/>
</dbReference>
<dbReference type="GO" id="GO:0009734">
    <property type="term" value="P:auxin-activated signaling pathway"/>
    <property type="evidence" value="ECO:0007669"/>
    <property type="project" value="UniProtKB-KW"/>
</dbReference>
<dbReference type="InterPro" id="IPR051107">
    <property type="entry name" value="Auxin_Efflux_Carrier"/>
</dbReference>
<keyword evidence="6 8" id="KW-0472">Membrane</keyword>
<keyword evidence="7" id="KW-0927">Auxin signaling pathway</keyword>
<dbReference type="GO" id="GO:0010329">
    <property type="term" value="F:auxin efflux transmembrane transporter activity"/>
    <property type="evidence" value="ECO:0007669"/>
    <property type="project" value="TreeGrafter"/>
</dbReference>
<feature type="transmembrane region" description="Helical" evidence="8">
    <location>
        <begin position="91"/>
        <end position="114"/>
    </location>
</feature>
<keyword evidence="3" id="KW-0813">Transport</keyword>
<feature type="transmembrane region" description="Helical" evidence="8">
    <location>
        <begin position="30"/>
        <end position="52"/>
    </location>
</feature>
<feature type="transmembrane region" description="Helical" evidence="8">
    <location>
        <begin position="59"/>
        <end position="79"/>
    </location>
</feature>
<reference evidence="9 10" key="1">
    <citation type="journal article" date="2016" name="Sci. Rep.">
        <title>The Dendrobium catenatum Lindl. genome sequence provides insights into polysaccharide synthase, floral development and adaptive evolution.</title>
        <authorList>
            <person name="Zhang G.Q."/>
            <person name="Xu Q."/>
            <person name="Bian C."/>
            <person name="Tsai W.C."/>
            <person name="Yeh C.M."/>
            <person name="Liu K.W."/>
            <person name="Yoshida K."/>
            <person name="Zhang L.S."/>
            <person name="Chang S.B."/>
            <person name="Chen F."/>
            <person name="Shi Y."/>
            <person name="Su Y.Y."/>
            <person name="Zhang Y.Q."/>
            <person name="Chen L.J."/>
            <person name="Yin Y."/>
            <person name="Lin M."/>
            <person name="Huang H."/>
            <person name="Deng H."/>
            <person name="Wang Z.W."/>
            <person name="Zhu S.L."/>
            <person name="Zhao X."/>
            <person name="Deng C."/>
            <person name="Niu S.C."/>
            <person name="Huang J."/>
            <person name="Wang M."/>
            <person name="Liu G.H."/>
            <person name="Yang H.J."/>
            <person name="Xiao X.J."/>
            <person name="Hsiao Y.Y."/>
            <person name="Wu W.L."/>
            <person name="Chen Y.Y."/>
            <person name="Mitsuda N."/>
            <person name="Ohme-Takagi M."/>
            <person name="Luo Y.B."/>
            <person name="Van de Peer Y."/>
            <person name="Liu Z.J."/>
        </authorList>
    </citation>
    <scope>NUCLEOTIDE SEQUENCE [LARGE SCALE GENOMIC DNA]</scope>
    <source>
        <tissue evidence="9">The whole plant</tissue>
    </source>
</reference>
<dbReference type="EMBL" id="KZ503953">
    <property type="protein sequence ID" value="PKU60359.1"/>
    <property type="molecule type" value="Genomic_DNA"/>
</dbReference>
<dbReference type="Proteomes" id="UP000233837">
    <property type="component" value="Unassembled WGS sequence"/>
</dbReference>
<gene>
    <name evidence="9" type="primary">PIN8</name>
    <name evidence="9" type="ORF">MA16_Dca024739</name>
</gene>
<evidence type="ECO:0000256" key="7">
    <source>
        <dbReference type="ARBA" id="ARBA00023294"/>
    </source>
</evidence>
<evidence type="ECO:0000313" key="10">
    <source>
        <dbReference type="Proteomes" id="UP000233837"/>
    </source>
</evidence>
<accession>A0A2I0VAC1</accession>
<comment type="similarity">
    <text evidence="2">Belongs to the auxin efflux carrier (TC 2.A.69.1) family.</text>
</comment>
<dbReference type="GO" id="GO:0005886">
    <property type="term" value="C:plasma membrane"/>
    <property type="evidence" value="ECO:0007669"/>
    <property type="project" value="TreeGrafter"/>
</dbReference>
<dbReference type="PANTHER" id="PTHR31752:SF2">
    <property type="entry name" value="AUXIN EFFLUX CARRIER COMPONENT 5"/>
    <property type="match status" value="1"/>
</dbReference>
<dbReference type="InterPro" id="IPR004776">
    <property type="entry name" value="Mem_transp_PIN-like"/>
</dbReference>